<gene>
    <name evidence="1" type="ORF">BN9_023610</name>
</gene>
<dbReference type="AlphaFoldDB" id="A0A024G4H8"/>
<organism evidence="1 2">
    <name type="scientific">Albugo candida</name>
    <dbReference type="NCBI Taxonomy" id="65357"/>
    <lineage>
        <taxon>Eukaryota</taxon>
        <taxon>Sar</taxon>
        <taxon>Stramenopiles</taxon>
        <taxon>Oomycota</taxon>
        <taxon>Peronosporomycetes</taxon>
        <taxon>Albuginales</taxon>
        <taxon>Albuginaceae</taxon>
        <taxon>Albugo</taxon>
    </lineage>
</organism>
<comment type="caution">
    <text evidence="1">The sequence shown here is derived from an EMBL/GenBank/DDBJ whole genome shotgun (WGS) entry which is preliminary data.</text>
</comment>
<dbReference type="InParanoid" id="A0A024G4H8"/>
<dbReference type="Proteomes" id="UP000053237">
    <property type="component" value="Unassembled WGS sequence"/>
</dbReference>
<accession>A0A024G4H8</accession>
<reference evidence="1 2" key="1">
    <citation type="submission" date="2012-05" db="EMBL/GenBank/DDBJ databases">
        <title>Recombination and specialization in a pathogen metapopulation.</title>
        <authorList>
            <person name="Gardiner A."/>
            <person name="Kemen E."/>
            <person name="Schultz-Larsen T."/>
            <person name="MacLean D."/>
            <person name="Van Oosterhout C."/>
            <person name="Jones J.D.G."/>
        </authorList>
    </citation>
    <scope>NUCLEOTIDE SEQUENCE [LARGE SCALE GENOMIC DNA]</scope>
    <source>
        <strain evidence="1 2">Ac Nc2</strain>
    </source>
</reference>
<keyword evidence="2" id="KW-1185">Reference proteome</keyword>
<protein>
    <submittedName>
        <fullName evidence="1">Uncharacterized protein</fullName>
    </submittedName>
</protein>
<evidence type="ECO:0000313" key="1">
    <source>
        <dbReference type="EMBL" id="CCI41577.1"/>
    </source>
</evidence>
<evidence type="ECO:0000313" key="2">
    <source>
        <dbReference type="Proteomes" id="UP000053237"/>
    </source>
</evidence>
<sequence>MNRASQRFNYIWQRYSVEDSRARVIYVAQRQSTCNCSSNTLLRQPKPRISEHLESSTLTGFETGFFIQIQGAILIQQFWFGYTLYIQYNQQRWNEGCISIKHYWGILPGIELRLLIEYFSMFMTRRDMLCGHHMGNPRNATGRKIVQATEYCMRSSILSSRVTSSLKEMNNGSLYMP</sequence>
<name>A0A024G4H8_9STRA</name>
<dbReference type="EMBL" id="CAIX01000021">
    <property type="protein sequence ID" value="CCI41577.1"/>
    <property type="molecule type" value="Genomic_DNA"/>
</dbReference>
<proteinExistence type="predicted"/>